<organism evidence="3 4">
    <name type="scientific">Colletotrichum spinosum</name>
    <dbReference type="NCBI Taxonomy" id="1347390"/>
    <lineage>
        <taxon>Eukaryota</taxon>
        <taxon>Fungi</taxon>
        <taxon>Dikarya</taxon>
        <taxon>Ascomycota</taxon>
        <taxon>Pezizomycotina</taxon>
        <taxon>Sordariomycetes</taxon>
        <taxon>Hypocreomycetidae</taxon>
        <taxon>Glomerellales</taxon>
        <taxon>Glomerellaceae</taxon>
        <taxon>Colletotrichum</taxon>
        <taxon>Colletotrichum orbiculare species complex</taxon>
    </lineage>
</organism>
<accession>A0A4R8QDJ6</accession>
<evidence type="ECO:0000256" key="2">
    <source>
        <dbReference type="SAM" id="Phobius"/>
    </source>
</evidence>
<protein>
    <submittedName>
        <fullName evidence="3">Uncharacterized protein</fullName>
    </submittedName>
</protein>
<dbReference type="Proteomes" id="UP000295083">
    <property type="component" value="Unassembled WGS sequence"/>
</dbReference>
<evidence type="ECO:0000313" key="4">
    <source>
        <dbReference type="Proteomes" id="UP000295083"/>
    </source>
</evidence>
<proteinExistence type="predicted"/>
<gene>
    <name evidence="3" type="ORF">C8035_v010209</name>
</gene>
<evidence type="ECO:0000313" key="3">
    <source>
        <dbReference type="EMBL" id="TDZ34956.1"/>
    </source>
</evidence>
<feature type="transmembrane region" description="Helical" evidence="2">
    <location>
        <begin position="27"/>
        <end position="55"/>
    </location>
</feature>
<feature type="compositionally biased region" description="Basic and acidic residues" evidence="1">
    <location>
        <begin position="167"/>
        <end position="190"/>
    </location>
</feature>
<feature type="region of interest" description="Disordered" evidence="1">
    <location>
        <begin position="147"/>
        <end position="205"/>
    </location>
</feature>
<feature type="compositionally biased region" description="Polar residues" evidence="1">
    <location>
        <begin position="226"/>
        <end position="236"/>
    </location>
</feature>
<sequence length="317" mass="33771">MPVLPTQEGRAVLDAGWRSIGHVVESVCLGIACAVVLGLLAFVLFFFSVWVSVWVSATSHRCQTVITEEPPDHEVDHVSAQDSSSTGASASTGASSSTETSVSPETAASTETSADQQECDNTKFPLRRSVSPAFSWKSGDSELFTTGEQDNCGFSNPRTCGSNSPDNESHTCESSSDRDDLSDLSRHDESCSDDSDSDRNDPDYVHDKADLFEFACAQSVAPVTPVSKQSEGSETMSLPDLVSDSEDDESYAFVNLPDSPSSQGSSDFEVVSEPQSPVDGIAGFLSHASGNETDSPAVVENRVEAITGFDSDDSYDW</sequence>
<keyword evidence="2" id="KW-0472">Membrane</keyword>
<name>A0A4R8QDJ6_9PEZI</name>
<comment type="caution">
    <text evidence="3">The sequence shown here is derived from an EMBL/GenBank/DDBJ whole genome shotgun (WGS) entry which is preliminary data.</text>
</comment>
<keyword evidence="2" id="KW-0812">Transmembrane</keyword>
<keyword evidence="4" id="KW-1185">Reference proteome</keyword>
<feature type="compositionally biased region" description="Basic and acidic residues" evidence="1">
    <location>
        <begin position="70"/>
        <end position="79"/>
    </location>
</feature>
<feature type="compositionally biased region" description="Polar residues" evidence="1">
    <location>
        <begin position="147"/>
        <end position="166"/>
    </location>
</feature>
<feature type="region of interest" description="Disordered" evidence="1">
    <location>
        <begin position="67"/>
        <end position="122"/>
    </location>
</feature>
<dbReference type="EMBL" id="QAPG01000047">
    <property type="protein sequence ID" value="TDZ34956.1"/>
    <property type="molecule type" value="Genomic_DNA"/>
</dbReference>
<feature type="region of interest" description="Disordered" evidence="1">
    <location>
        <begin position="222"/>
        <end position="298"/>
    </location>
</feature>
<reference evidence="3 4" key="1">
    <citation type="submission" date="2018-11" db="EMBL/GenBank/DDBJ databases">
        <title>Genome sequence and assembly of Colletotrichum spinosum.</title>
        <authorList>
            <person name="Gan P."/>
            <person name="Shirasu K."/>
        </authorList>
    </citation>
    <scope>NUCLEOTIDE SEQUENCE [LARGE SCALE GENOMIC DNA]</scope>
    <source>
        <strain evidence="3 4">CBS 515.97</strain>
    </source>
</reference>
<dbReference type="AlphaFoldDB" id="A0A4R8QDJ6"/>
<keyword evidence="2" id="KW-1133">Transmembrane helix</keyword>
<evidence type="ECO:0000256" key="1">
    <source>
        <dbReference type="SAM" id="MobiDB-lite"/>
    </source>
</evidence>
<feature type="compositionally biased region" description="Low complexity" evidence="1">
    <location>
        <begin position="80"/>
        <end position="116"/>
    </location>
</feature>